<evidence type="ECO:0008006" key="5">
    <source>
        <dbReference type="Google" id="ProtNLM"/>
    </source>
</evidence>
<evidence type="ECO:0000256" key="1">
    <source>
        <dbReference type="SAM" id="MobiDB-lite"/>
    </source>
</evidence>
<evidence type="ECO:0000313" key="4">
    <source>
        <dbReference type="Proteomes" id="UP000218334"/>
    </source>
</evidence>
<feature type="chain" id="PRO_5013783039" description="REJ domain-containing protein" evidence="2">
    <location>
        <begin position="28"/>
        <end position="76"/>
    </location>
</feature>
<name>A0A2H3C2H2_9AGAR</name>
<protein>
    <recommendedName>
        <fullName evidence="5">REJ domain-containing protein</fullName>
    </recommendedName>
</protein>
<organism evidence="3 4">
    <name type="scientific">Armillaria solidipes</name>
    <dbReference type="NCBI Taxonomy" id="1076256"/>
    <lineage>
        <taxon>Eukaryota</taxon>
        <taxon>Fungi</taxon>
        <taxon>Dikarya</taxon>
        <taxon>Basidiomycota</taxon>
        <taxon>Agaricomycotina</taxon>
        <taxon>Agaricomycetes</taxon>
        <taxon>Agaricomycetidae</taxon>
        <taxon>Agaricales</taxon>
        <taxon>Marasmiineae</taxon>
        <taxon>Physalacriaceae</taxon>
        <taxon>Armillaria</taxon>
    </lineage>
</organism>
<dbReference type="EMBL" id="KZ293429">
    <property type="protein sequence ID" value="PBK69496.1"/>
    <property type="molecule type" value="Genomic_DNA"/>
</dbReference>
<sequence length="76" mass="7337">MTVTDDACACCHIQILLALIQIYVSSSSSSSSPSPSSPSITDGGPPGIAESPSSSGVATMTQLGPGSTLASPPAAS</sequence>
<feature type="signal peptide" evidence="2">
    <location>
        <begin position="1"/>
        <end position="27"/>
    </location>
</feature>
<keyword evidence="4" id="KW-1185">Reference proteome</keyword>
<reference evidence="4" key="1">
    <citation type="journal article" date="2017" name="Nat. Ecol. Evol.">
        <title>Genome expansion and lineage-specific genetic innovations in the forest pathogenic fungi Armillaria.</title>
        <authorList>
            <person name="Sipos G."/>
            <person name="Prasanna A.N."/>
            <person name="Walter M.C."/>
            <person name="O'Connor E."/>
            <person name="Balint B."/>
            <person name="Krizsan K."/>
            <person name="Kiss B."/>
            <person name="Hess J."/>
            <person name="Varga T."/>
            <person name="Slot J."/>
            <person name="Riley R."/>
            <person name="Boka B."/>
            <person name="Rigling D."/>
            <person name="Barry K."/>
            <person name="Lee J."/>
            <person name="Mihaltcheva S."/>
            <person name="LaButti K."/>
            <person name="Lipzen A."/>
            <person name="Waldron R."/>
            <person name="Moloney N.M."/>
            <person name="Sperisen C."/>
            <person name="Kredics L."/>
            <person name="Vagvoelgyi C."/>
            <person name="Patrignani A."/>
            <person name="Fitzpatrick D."/>
            <person name="Nagy I."/>
            <person name="Doyle S."/>
            <person name="Anderson J.B."/>
            <person name="Grigoriev I.V."/>
            <person name="Gueldener U."/>
            <person name="Muensterkoetter M."/>
            <person name="Nagy L.G."/>
        </authorList>
    </citation>
    <scope>NUCLEOTIDE SEQUENCE [LARGE SCALE GENOMIC DNA]</scope>
    <source>
        <strain evidence="4">28-4</strain>
    </source>
</reference>
<feature type="region of interest" description="Disordered" evidence="1">
    <location>
        <begin position="26"/>
        <end position="76"/>
    </location>
</feature>
<evidence type="ECO:0000313" key="3">
    <source>
        <dbReference type="EMBL" id="PBK69496.1"/>
    </source>
</evidence>
<feature type="compositionally biased region" description="Low complexity" evidence="1">
    <location>
        <begin position="26"/>
        <end position="39"/>
    </location>
</feature>
<keyword evidence="2" id="KW-0732">Signal</keyword>
<dbReference type="AlphaFoldDB" id="A0A2H3C2H2"/>
<accession>A0A2H3C2H2</accession>
<feature type="compositionally biased region" description="Polar residues" evidence="1">
    <location>
        <begin position="51"/>
        <end position="70"/>
    </location>
</feature>
<dbReference type="Proteomes" id="UP000218334">
    <property type="component" value="Unassembled WGS sequence"/>
</dbReference>
<proteinExistence type="predicted"/>
<evidence type="ECO:0000256" key="2">
    <source>
        <dbReference type="SAM" id="SignalP"/>
    </source>
</evidence>
<gene>
    <name evidence="3" type="ORF">ARMSODRAFT_957138</name>
</gene>